<dbReference type="SUPFAM" id="SSF53335">
    <property type="entry name" value="S-adenosyl-L-methionine-dependent methyltransferases"/>
    <property type="match status" value="1"/>
</dbReference>
<dbReference type="EC" id="2.1.1.222" evidence="5"/>
<feature type="binding site" evidence="5">
    <location>
        <position position="137"/>
    </location>
    <ligand>
        <name>S-adenosyl-L-methionine</name>
        <dbReference type="ChEBI" id="CHEBI:59789"/>
    </ligand>
</feature>
<dbReference type="EMBL" id="JAXAFJ010000005">
    <property type="protein sequence ID" value="MDX6806520.1"/>
    <property type="molecule type" value="Genomic_DNA"/>
</dbReference>
<comment type="caution">
    <text evidence="5">Lacks conserved residue(s) required for the propagation of feature annotation.</text>
</comment>
<keyword evidence="4 5" id="KW-0949">S-adenosyl-L-methionine</keyword>
<keyword evidence="1 5" id="KW-0489">Methyltransferase</keyword>
<sequence length="248" mass="26433">MNEADVADSVDGEEVARFAATAAEWWNPRGPYAPLHKLTPARVAYVRDHLAQQFGRSATALDSLAGLSVLDVGCGGGILSEPLARLGADVTGIEPAEESVAIARAHASASGLDIRYQALAAEDLLGEDERFDAVIASEVIEHVHDVAGFVHTLAALAKPGGMVLISTLNRTARSYALAILGAEYVLRWVPAGTHNWRKFVTPAELSGHLRAAGLHPGEPRGMVYNPLRDAWSLSEDASVNYWMSATKS</sequence>
<name>A0ABU4RS95_9HYPH</name>
<dbReference type="PANTHER" id="PTHR43464:SF19">
    <property type="entry name" value="UBIQUINONE BIOSYNTHESIS O-METHYLTRANSFERASE, MITOCHONDRIAL"/>
    <property type="match status" value="1"/>
</dbReference>
<dbReference type="EC" id="2.1.1.64" evidence="5"/>
<protein>
    <recommendedName>
        <fullName evidence="5">Ubiquinone biosynthesis O-methyltransferase</fullName>
    </recommendedName>
    <alternativeName>
        <fullName evidence="5">2-polyprenyl-6-hydroxyphenol methylase</fullName>
        <ecNumber evidence="5">2.1.1.222</ecNumber>
    </alternativeName>
    <alternativeName>
        <fullName evidence="5">3-demethylubiquinone 3-O-methyltransferase</fullName>
        <ecNumber evidence="5">2.1.1.64</ecNumber>
    </alternativeName>
</protein>
<reference evidence="6 7" key="1">
    <citation type="submission" date="2023-11" db="EMBL/GenBank/DDBJ databases">
        <authorList>
            <person name="Bao R."/>
        </authorList>
    </citation>
    <scope>NUCLEOTIDE SEQUENCE [LARGE SCALE GENOMIC DNA]</scope>
    <source>
        <strain evidence="6 7">PJ23</strain>
    </source>
</reference>
<evidence type="ECO:0000256" key="3">
    <source>
        <dbReference type="ARBA" id="ARBA00022688"/>
    </source>
</evidence>
<comment type="caution">
    <text evidence="6">The sequence shown here is derived from an EMBL/GenBank/DDBJ whole genome shotgun (WGS) entry which is preliminary data.</text>
</comment>
<feature type="binding site" evidence="5">
    <location>
        <position position="73"/>
    </location>
    <ligand>
        <name>S-adenosyl-L-methionine</name>
        <dbReference type="ChEBI" id="CHEBI:59789"/>
    </ligand>
</feature>
<evidence type="ECO:0000256" key="5">
    <source>
        <dbReference type="HAMAP-Rule" id="MF_00472"/>
    </source>
</evidence>
<dbReference type="RefSeq" id="WP_319844647.1">
    <property type="nucleotide sequence ID" value="NZ_JAXAFJ010000005.1"/>
</dbReference>
<dbReference type="GO" id="GO:0032259">
    <property type="term" value="P:methylation"/>
    <property type="evidence" value="ECO:0007669"/>
    <property type="project" value="UniProtKB-KW"/>
</dbReference>
<dbReference type="GO" id="GO:0061542">
    <property type="term" value="F:3-demethylubiquinol 3-O-methyltransferase activity"/>
    <property type="evidence" value="ECO:0007669"/>
    <property type="project" value="UniProtKB-EC"/>
</dbReference>
<dbReference type="NCBIfam" id="TIGR01983">
    <property type="entry name" value="UbiG"/>
    <property type="match status" value="1"/>
</dbReference>
<keyword evidence="3 5" id="KW-0831">Ubiquinone biosynthesis</keyword>
<accession>A0ABU4RS95</accession>
<comment type="pathway">
    <text evidence="5">Cofactor biosynthesis; ubiquinone biosynthesis.</text>
</comment>
<comment type="catalytic activity">
    <reaction evidence="5">
        <text>a 3-(all-trans-polyprenyl)benzene-1,2-diol + S-adenosyl-L-methionine = a 2-methoxy-6-(all-trans-polyprenyl)phenol + S-adenosyl-L-homocysteine + H(+)</text>
        <dbReference type="Rhea" id="RHEA:31411"/>
        <dbReference type="Rhea" id="RHEA-COMP:9550"/>
        <dbReference type="Rhea" id="RHEA-COMP:9551"/>
        <dbReference type="ChEBI" id="CHEBI:15378"/>
        <dbReference type="ChEBI" id="CHEBI:57856"/>
        <dbReference type="ChEBI" id="CHEBI:59789"/>
        <dbReference type="ChEBI" id="CHEBI:62729"/>
        <dbReference type="ChEBI" id="CHEBI:62731"/>
        <dbReference type="EC" id="2.1.1.222"/>
    </reaction>
</comment>
<comment type="similarity">
    <text evidence="5">Belongs to the methyltransferase superfamily. UbiG/COQ3 family.</text>
</comment>
<dbReference type="CDD" id="cd02440">
    <property type="entry name" value="AdoMet_MTases"/>
    <property type="match status" value="1"/>
</dbReference>
<dbReference type="InterPro" id="IPR029063">
    <property type="entry name" value="SAM-dependent_MTases_sf"/>
</dbReference>
<keyword evidence="7" id="KW-1185">Reference proteome</keyword>
<dbReference type="InterPro" id="IPR010233">
    <property type="entry name" value="UbiG_MeTrfase"/>
</dbReference>
<comment type="function">
    <text evidence="5">O-methyltransferase that catalyzes the 2 O-methylation steps in the ubiquinone biosynthetic pathway.</text>
</comment>
<gene>
    <name evidence="5 6" type="primary">ubiG</name>
    <name evidence="6" type="ORF">SCD90_10620</name>
</gene>
<dbReference type="Pfam" id="PF13489">
    <property type="entry name" value="Methyltransf_23"/>
    <property type="match status" value="1"/>
</dbReference>
<dbReference type="Gene3D" id="3.40.50.150">
    <property type="entry name" value="Vaccinia Virus protein VP39"/>
    <property type="match status" value="1"/>
</dbReference>
<evidence type="ECO:0000256" key="2">
    <source>
        <dbReference type="ARBA" id="ARBA00022679"/>
    </source>
</evidence>
<evidence type="ECO:0000313" key="6">
    <source>
        <dbReference type="EMBL" id="MDX6806520.1"/>
    </source>
</evidence>
<evidence type="ECO:0000256" key="4">
    <source>
        <dbReference type="ARBA" id="ARBA00022691"/>
    </source>
</evidence>
<organism evidence="6 7">
    <name type="scientific">Terrihabitans rhizophilus</name>
    <dbReference type="NCBI Taxonomy" id="3092662"/>
    <lineage>
        <taxon>Bacteria</taxon>
        <taxon>Pseudomonadati</taxon>
        <taxon>Pseudomonadota</taxon>
        <taxon>Alphaproteobacteria</taxon>
        <taxon>Hyphomicrobiales</taxon>
        <taxon>Terrihabitans</taxon>
    </lineage>
</organism>
<proteinExistence type="inferred from homology"/>
<feature type="binding site" evidence="5">
    <location>
        <position position="42"/>
    </location>
    <ligand>
        <name>S-adenosyl-L-methionine</name>
        <dbReference type="ChEBI" id="CHEBI:59789"/>
    </ligand>
</feature>
<dbReference type="PANTHER" id="PTHR43464">
    <property type="entry name" value="METHYLTRANSFERASE"/>
    <property type="match status" value="1"/>
</dbReference>
<evidence type="ECO:0000256" key="1">
    <source>
        <dbReference type="ARBA" id="ARBA00022603"/>
    </source>
</evidence>
<dbReference type="HAMAP" id="MF_00472">
    <property type="entry name" value="UbiG"/>
    <property type="match status" value="1"/>
</dbReference>
<dbReference type="Proteomes" id="UP001274321">
    <property type="component" value="Unassembled WGS sequence"/>
</dbReference>
<comment type="catalytic activity">
    <reaction evidence="5">
        <text>a 3-demethylubiquinol + S-adenosyl-L-methionine = a ubiquinol + S-adenosyl-L-homocysteine + H(+)</text>
        <dbReference type="Rhea" id="RHEA:44380"/>
        <dbReference type="Rhea" id="RHEA-COMP:9566"/>
        <dbReference type="Rhea" id="RHEA-COMP:10914"/>
        <dbReference type="ChEBI" id="CHEBI:15378"/>
        <dbReference type="ChEBI" id="CHEBI:17976"/>
        <dbReference type="ChEBI" id="CHEBI:57856"/>
        <dbReference type="ChEBI" id="CHEBI:59789"/>
        <dbReference type="ChEBI" id="CHEBI:84422"/>
        <dbReference type="EC" id="2.1.1.64"/>
    </reaction>
</comment>
<evidence type="ECO:0000313" key="7">
    <source>
        <dbReference type="Proteomes" id="UP001274321"/>
    </source>
</evidence>
<dbReference type="GO" id="GO:0102208">
    <property type="term" value="F:2-polyprenyl-6-hydroxyphenol methylase activity"/>
    <property type="evidence" value="ECO:0007669"/>
    <property type="project" value="UniProtKB-EC"/>
</dbReference>
<keyword evidence="2 5" id="KW-0808">Transferase</keyword>